<sequence length="155" mass="18150">MDLVTRPCNSSTVPCAFRVIPDQEVANHYIQHFQQLRRRLGRKRKEILERTYILEDKEDYTDDDSSGEYDSYDPSNKDASPTTSMNVLQMEMRDAFEQFRLTQDAHGAQLVEPWIILVVYRRANTSEDFHDCQEVMLPHLYSRFLPDRSTVETAG</sequence>
<comment type="caution">
    <text evidence="1">The sequence shown here is derived from an EMBL/GenBank/DDBJ whole genome shotgun (WGS) entry which is preliminary data.</text>
</comment>
<dbReference type="EMBL" id="CM044708">
    <property type="protein sequence ID" value="KAI5650283.1"/>
    <property type="molecule type" value="Genomic_DNA"/>
</dbReference>
<dbReference type="Proteomes" id="UP001060085">
    <property type="component" value="Linkage Group LG08"/>
</dbReference>
<accession>A0ACB9ZRS2</accession>
<protein>
    <submittedName>
        <fullName evidence="1">Uncharacterized protein</fullName>
    </submittedName>
</protein>
<keyword evidence="2" id="KW-1185">Reference proteome</keyword>
<evidence type="ECO:0000313" key="2">
    <source>
        <dbReference type="Proteomes" id="UP001060085"/>
    </source>
</evidence>
<organism evidence="1 2">
    <name type="scientific">Catharanthus roseus</name>
    <name type="common">Madagascar periwinkle</name>
    <name type="synonym">Vinca rosea</name>
    <dbReference type="NCBI Taxonomy" id="4058"/>
    <lineage>
        <taxon>Eukaryota</taxon>
        <taxon>Viridiplantae</taxon>
        <taxon>Streptophyta</taxon>
        <taxon>Embryophyta</taxon>
        <taxon>Tracheophyta</taxon>
        <taxon>Spermatophyta</taxon>
        <taxon>Magnoliopsida</taxon>
        <taxon>eudicotyledons</taxon>
        <taxon>Gunneridae</taxon>
        <taxon>Pentapetalae</taxon>
        <taxon>asterids</taxon>
        <taxon>lamiids</taxon>
        <taxon>Gentianales</taxon>
        <taxon>Apocynaceae</taxon>
        <taxon>Rauvolfioideae</taxon>
        <taxon>Vinceae</taxon>
        <taxon>Catharanthinae</taxon>
        <taxon>Catharanthus</taxon>
    </lineage>
</organism>
<gene>
    <name evidence="1" type="ORF">M9H77_36288</name>
</gene>
<proteinExistence type="predicted"/>
<reference evidence="2" key="1">
    <citation type="journal article" date="2023" name="Nat. Plants">
        <title>Single-cell RNA sequencing provides a high-resolution roadmap for understanding the multicellular compartmentation of specialized metabolism.</title>
        <authorList>
            <person name="Sun S."/>
            <person name="Shen X."/>
            <person name="Li Y."/>
            <person name="Li Y."/>
            <person name="Wang S."/>
            <person name="Li R."/>
            <person name="Zhang H."/>
            <person name="Shen G."/>
            <person name="Guo B."/>
            <person name="Wei J."/>
            <person name="Xu J."/>
            <person name="St-Pierre B."/>
            <person name="Chen S."/>
            <person name="Sun C."/>
        </authorList>
    </citation>
    <scope>NUCLEOTIDE SEQUENCE [LARGE SCALE GENOMIC DNA]</scope>
</reference>
<evidence type="ECO:0000313" key="1">
    <source>
        <dbReference type="EMBL" id="KAI5650283.1"/>
    </source>
</evidence>
<name>A0ACB9ZRS2_CATRO</name>